<sequence>MSEMSVWLDLHTIKRENNTETILREFVSRFTRSLRDWYQDLGEYRQLQLVRCGSVSQAMGILFREFIGDASQFYKQTRQEFFEIRCCSRDRREIYFHYRRMSFRYHALSGINDESLRDFIPHASLYTTALSSLLKKNPPYWDISHTKAVVHLKSVSQKPLPLHIPSLGQLILQTDASDHFWAVIFIEEIKGKCHYYSHAGGQFKDAQKHYHTVYKEILAVKNGISKFDFHLRTKNFIIEMDNSSFPKVLEFRNKLPPNP</sequence>
<protein>
    <recommendedName>
        <fullName evidence="1">Reverse transcriptase/retrotransposon-derived protein RNase H-like domain-containing protein</fullName>
    </recommendedName>
</protein>
<dbReference type="PANTHER" id="PTHR48435">
    <property type="entry name" value="POLYPROTEIN"/>
    <property type="match status" value="1"/>
</dbReference>
<dbReference type="Proteomes" id="UP001280121">
    <property type="component" value="Unassembled WGS sequence"/>
</dbReference>
<evidence type="ECO:0000313" key="2">
    <source>
        <dbReference type="EMBL" id="KAK2662932.1"/>
    </source>
</evidence>
<evidence type="ECO:0000313" key="3">
    <source>
        <dbReference type="Proteomes" id="UP001280121"/>
    </source>
</evidence>
<keyword evidence="3" id="KW-1185">Reference proteome</keyword>
<dbReference type="AlphaFoldDB" id="A0AAD9XP62"/>
<dbReference type="PANTHER" id="PTHR48435:SF1">
    <property type="entry name" value="POLYPROTEIN"/>
    <property type="match status" value="1"/>
</dbReference>
<dbReference type="InterPro" id="IPR041577">
    <property type="entry name" value="RT_RNaseH_2"/>
</dbReference>
<name>A0AAD9XP62_9ROSI</name>
<reference evidence="2" key="1">
    <citation type="journal article" date="2023" name="Plant J.">
        <title>Genome sequences and population genomics provide insights into the demographic history, inbreeding, and mutation load of two 'living fossil' tree species of Dipteronia.</title>
        <authorList>
            <person name="Feng Y."/>
            <person name="Comes H.P."/>
            <person name="Chen J."/>
            <person name="Zhu S."/>
            <person name="Lu R."/>
            <person name="Zhang X."/>
            <person name="Li P."/>
            <person name="Qiu J."/>
            <person name="Olsen K.M."/>
            <person name="Qiu Y."/>
        </authorList>
    </citation>
    <scope>NUCLEOTIDE SEQUENCE</scope>
    <source>
        <strain evidence="2">KIB01</strain>
    </source>
</reference>
<accession>A0AAD9XP62</accession>
<dbReference type="EMBL" id="JANJYI010000001">
    <property type="protein sequence ID" value="KAK2662932.1"/>
    <property type="molecule type" value="Genomic_DNA"/>
</dbReference>
<dbReference type="SUPFAM" id="SSF56672">
    <property type="entry name" value="DNA/RNA polymerases"/>
    <property type="match status" value="1"/>
</dbReference>
<comment type="caution">
    <text evidence="2">The sequence shown here is derived from an EMBL/GenBank/DDBJ whole genome shotgun (WGS) entry which is preliminary data.</text>
</comment>
<dbReference type="InterPro" id="IPR053098">
    <property type="entry name" value="Petuviruses_polyprotein"/>
</dbReference>
<evidence type="ECO:0000259" key="1">
    <source>
        <dbReference type="Pfam" id="PF17919"/>
    </source>
</evidence>
<organism evidence="2 3">
    <name type="scientific">Dipteronia dyeriana</name>
    <dbReference type="NCBI Taxonomy" id="168575"/>
    <lineage>
        <taxon>Eukaryota</taxon>
        <taxon>Viridiplantae</taxon>
        <taxon>Streptophyta</taxon>
        <taxon>Embryophyta</taxon>
        <taxon>Tracheophyta</taxon>
        <taxon>Spermatophyta</taxon>
        <taxon>Magnoliopsida</taxon>
        <taxon>eudicotyledons</taxon>
        <taxon>Gunneridae</taxon>
        <taxon>Pentapetalae</taxon>
        <taxon>rosids</taxon>
        <taxon>malvids</taxon>
        <taxon>Sapindales</taxon>
        <taxon>Sapindaceae</taxon>
        <taxon>Hippocastanoideae</taxon>
        <taxon>Acereae</taxon>
        <taxon>Dipteronia</taxon>
    </lineage>
</organism>
<dbReference type="InterPro" id="IPR043502">
    <property type="entry name" value="DNA/RNA_pol_sf"/>
</dbReference>
<feature type="domain" description="Reverse transcriptase/retrotransposon-derived protein RNase H-like" evidence="1">
    <location>
        <begin position="141"/>
        <end position="238"/>
    </location>
</feature>
<gene>
    <name evidence="2" type="ORF">Ddye_001506</name>
</gene>
<dbReference type="Pfam" id="PF17919">
    <property type="entry name" value="RT_RNaseH_2"/>
    <property type="match status" value="1"/>
</dbReference>
<proteinExistence type="predicted"/>